<dbReference type="Proteomes" id="UP001605036">
    <property type="component" value="Unassembled WGS sequence"/>
</dbReference>
<reference evidence="5 6" key="1">
    <citation type="submission" date="2024-09" db="EMBL/GenBank/DDBJ databases">
        <title>Chromosome-scale assembly of Riccia fluitans.</title>
        <authorList>
            <person name="Paukszto L."/>
            <person name="Sawicki J."/>
            <person name="Karawczyk K."/>
            <person name="Piernik-Szablinska J."/>
            <person name="Szczecinska M."/>
            <person name="Mazdziarz M."/>
        </authorList>
    </citation>
    <scope>NUCLEOTIDE SEQUENCE [LARGE SCALE GENOMIC DNA]</scope>
    <source>
        <strain evidence="5">Rf_01</strain>
        <tissue evidence="5">Aerial parts of the thallus</tissue>
    </source>
</reference>
<proteinExistence type="inferred from homology"/>
<accession>A0ABD1Z939</accession>
<evidence type="ECO:0000313" key="6">
    <source>
        <dbReference type="Proteomes" id="UP001605036"/>
    </source>
</evidence>
<dbReference type="CDD" id="cd06472">
    <property type="entry name" value="ACD_ScHsp26_like"/>
    <property type="match status" value="1"/>
</dbReference>
<dbReference type="AlphaFoldDB" id="A0ABD1Z939"/>
<dbReference type="PANTHER" id="PTHR11527">
    <property type="entry name" value="HEAT-SHOCK PROTEIN 20 FAMILY MEMBER"/>
    <property type="match status" value="1"/>
</dbReference>
<evidence type="ECO:0000256" key="2">
    <source>
        <dbReference type="PROSITE-ProRule" id="PRU00285"/>
    </source>
</evidence>
<organism evidence="5 6">
    <name type="scientific">Riccia fluitans</name>
    <dbReference type="NCBI Taxonomy" id="41844"/>
    <lineage>
        <taxon>Eukaryota</taxon>
        <taxon>Viridiplantae</taxon>
        <taxon>Streptophyta</taxon>
        <taxon>Embryophyta</taxon>
        <taxon>Marchantiophyta</taxon>
        <taxon>Marchantiopsida</taxon>
        <taxon>Marchantiidae</taxon>
        <taxon>Marchantiales</taxon>
        <taxon>Ricciaceae</taxon>
        <taxon>Riccia</taxon>
    </lineage>
</organism>
<name>A0ABD1Z939_9MARC</name>
<comment type="caution">
    <text evidence="5">The sequence shown here is derived from an EMBL/GenBank/DDBJ whole genome shotgun (WGS) entry which is preliminary data.</text>
</comment>
<gene>
    <name evidence="5" type="ORF">R1flu_011909</name>
</gene>
<evidence type="ECO:0000259" key="4">
    <source>
        <dbReference type="PROSITE" id="PS01031"/>
    </source>
</evidence>
<dbReference type="PROSITE" id="PS01031">
    <property type="entry name" value="SHSP"/>
    <property type="match status" value="1"/>
</dbReference>
<keyword evidence="1" id="KW-0346">Stress response</keyword>
<comment type="similarity">
    <text evidence="2 3">Belongs to the small heat shock protein (HSP20) family.</text>
</comment>
<dbReference type="EMBL" id="JBHFFA010000002">
    <property type="protein sequence ID" value="KAL2644322.1"/>
    <property type="molecule type" value="Genomic_DNA"/>
</dbReference>
<evidence type="ECO:0000256" key="1">
    <source>
        <dbReference type="ARBA" id="ARBA00023016"/>
    </source>
</evidence>
<sequence length="179" mass="20317">MTVGRSWDPYARRGSVMDSDPFFGGGALLDPWTAGFGGRSMYDPWEDFSLISRPGFNVPSVPREISAVANARVDWVETPDAHLFKADLPGLSKEDIKIQVTEDNVLNISGERSKEEVNESDWFRRAERSYGKFSRWFRLPPDARPEEVKARMEHGVLTVEVPKHEGARLPQVRQVQITE</sequence>
<dbReference type="Gene3D" id="2.60.40.790">
    <property type="match status" value="1"/>
</dbReference>
<protein>
    <recommendedName>
        <fullName evidence="4">SHSP domain-containing protein</fullName>
    </recommendedName>
</protein>
<dbReference type="SUPFAM" id="SSF49764">
    <property type="entry name" value="HSP20-like chaperones"/>
    <property type="match status" value="1"/>
</dbReference>
<evidence type="ECO:0000313" key="5">
    <source>
        <dbReference type="EMBL" id="KAL2644322.1"/>
    </source>
</evidence>
<dbReference type="InterPro" id="IPR031107">
    <property type="entry name" value="Small_HSP"/>
</dbReference>
<keyword evidence="6" id="KW-1185">Reference proteome</keyword>
<dbReference type="Pfam" id="PF00011">
    <property type="entry name" value="HSP20"/>
    <property type="match status" value="1"/>
</dbReference>
<dbReference type="InterPro" id="IPR002068">
    <property type="entry name" value="A-crystallin/Hsp20_dom"/>
</dbReference>
<evidence type="ECO:0000256" key="3">
    <source>
        <dbReference type="RuleBase" id="RU003616"/>
    </source>
</evidence>
<feature type="domain" description="SHSP" evidence="4">
    <location>
        <begin position="64"/>
        <end position="178"/>
    </location>
</feature>
<dbReference type="InterPro" id="IPR008978">
    <property type="entry name" value="HSP20-like_chaperone"/>
</dbReference>